<protein>
    <recommendedName>
        <fullName evidence="4">glucan endo-1,3-beta-D-glucosidase</fullName>
        <ecNumber evidence="4">3.2.1.39</ecNumber>
    </recommendedName>
</protein>
<gene>
    <name evidence="15" type="ORF">RJ641_036071</name>
</gene>
<keyword evidence="5" id="KW-0325">Glycoprotein</keyword>
<organism evidence="15 16">
    <name type="scientific">Dillenia turbinata</name>
    <dbReference type="NCBI Taxonomy" id="194707"/>
    <lineage>
        <taxon>Eukaryota</taxon>
        <taxon>Viridiplantae</taxon>
        <taxon>Streptophyta</taxon>
        <taxon>Embryophyta</taxon>
        <taxon>Tracheophyta</taxon>
        <taxon>Spermatophyta</taxon>
        <taxon>Magnoliopsida</taxon>
        <taxon>eudicotyledons</taxon>
        <taxon>Gunneridae</taxon>
        <taxon>Pentapetalae</taxon>
        <taxon>Dilleniales</taxon>
        <taxon>Dilleniaceae</taxon>
        <taxon>Dillenia</taxon>
    </lineage>
</organism>
<dbReference type="Gene3D" id="1.20.58.1040">
    <property type="match status" value="1"/>
</dbReference>
<feature type="chain" id="PRO_5042823463" description="glucan endo-1,3-beta-D-glucosidase" evidence="13">
    <location>
        <begin position="24"/>
        <end position="437"/>
    </location>
</feature>
<keyword evidence="6 13" id="KW-0732">Signal</keyword>
<accession>A0AAN8VTK4</accession>
<dbReference type="FunFam" id="3.20.20.80:FF:000002">
    <property type="entry name" value="Glucan endo-1,3-beta-glucosidase 3"/>
    <property type="match status" value="1"/>
</dbReference>
<dbReference type="GO" id="GO:0006952">
    <property type="term" value="P:defense response"/>
    <property type="evidence" value="ECO:0007669"/>
    <property type="project" value="UniProtKB-KW"/>
</dbReference>
<keyword evidence="9" id="KW-1015">Disulfide bond</keyword>
<evidence type="ECO:0000256" key="4">
    <source>
        <dbReference type="ARBA" id="ARBA00012780"/>
    </source>
</evidence>
<feature type="signal peptide" evidence="13">
    <location>
        <begin position="1"/>
        <end position="23"/>
    </location>
</feature>
<dbReference type="SUPFAM" id="SSF51445">
    <property type="entry name" value="(Trans)glycosidases"/>
    <property type="match status" value="1"/>
</dbReference>
<dbReference type="GO" id="GO:0042973">
    <property type="term" value="F:glucan endo-1,3-beta-D-glucosidase activity"/>
    <property type="evidence" value="ECO:0007669"/>
    <property type="project" value="UniProtKB-EC"/>
</dbReference>
<dbReference type="EC" id="3.2.1.39" evidence="4"/>
<dbReference type="InterPro" id="IPR044965">
    <property type="entry name" value="Glyco_hydro_17_plant"/>
</dbReference>
<dbReference type="InterPro" id="IPR012946">
    <property type="entry name" value="X8"/>
</dbReference>
<keyword evidence="16" id="KW-1185">Reference proteome</keyword>
<keyword evidence="7 12" id="KW-0378">Hydrolase</keyword>
<evidence type="ECO:0000256" key="3">
    <source>
        <dbReference type="ARBA" id="ARBA00008773"/>
    </source>
</evidence>
<comment type="similarity">
    <text evidence="3 11">Belongs to the glycosyl hydrolase 17 family.</text>
</comment>
<evidence type="ECO:0000256" key="7">
    <source>
        <dbReference type="ARBA" id="ARBA00022801"/>
    </source>
</evidence>
<keyword evidence="8" id="KW-0611">Plant defense</keyword>
<dbReference type="GO" id="GO:0098552">
    <property type="term" value="C:side of membrane"/>
    <property type="evidence" value="ECO:0007669"/>
    <property type="project" value="UniProtKB-KW"/>
</dbReference>
<dbReference type="PANTHER" id="PTHR32227">
    <property type="entry name" value="GLUCAN ENDO-1,3-BETA-GLUCOSIDASE BG1-RELATED-RELATED"/>
    <property type="match status" value="1"/>
</dbReference>
<evidence type="ECO:0000313" key="15">
    <source>
        <dbReference type="EMBL" id="KAK6933177.1"/>
    </source>
</evidence>
<evidence type="ECO:0000256" key="13">
    <source>
        <dbReference type="SAM" id="SignalP"/>
    </source>
</evidence>
<dbReference type="Proteomes" id="UP001370490">
    <property type="component" value="Unassembled WGS sequence"/>
</dbReference>
<dbReference type="FunFam" id="1.20.58.1040:FF:000003">
    <property type="entry name" value="glucan endo-1,3-beta-glucosidase 7"/>
    <property type="match status" value="1"/>
</dbReference>
<evidence type="ECO:0000259" key="14">
    <source>
        <dbReference type="SMART" id="SM00768"/>
    </source>
</evidence>
<evidence type="ECO:0000256" key="10">
    <source>
        <dbReference type="ARBA" id="ARBA00023295"/>
    </source>
</evidence>
<comment type="caution">
    <text evidence="15">The sequence shown here is derived from an EMBL/GenBank/DDBJ whole genome shotgun (WGS) entry which is preliminary data.</text>
</comment>
<evidence type="ECO:0000256" key="2">
    <source>
        <dbReference type="ARBA" id="ARBA00004609"/>
    </source>
</evidence>
<reference evidence="15 16" key="1">
    <citation type="submission" date="2023-12" db="EMBL/GenBank/DDBJ databases">
        <title>A high-quality genome assembly for Dillenia turbinata (Dilleniales).</title>
        <authorList>
            <person name="Chanderbali A."/>
        </authorList>
    </citation>
    <scope>NUCLEOTIDE SEQUENCE [LARGE SCALE GENOMIC DNA]</scope>
    <source>
        <strain evidence="15">LSX21</strain>
        <tissue evidence="15">Leaf</tissue>
    </source>
</reference>
<comment type="catalytic activity">
    <reaction evidence="1">
        <text>Hydrolysis of (1-&gt;3)-beta-D-glucosidic linkages in (1-&gt;3)-beta-D-glucans.</text>
        <dbReference type="EC" id="3.2.1.39"/>
    </reaction>
</comment>
<evidence type="ECO:0000256" key="5">
    <source>
        <dbReference type="ARBA" id="ARBA00022622"/>
    </source>
</evidence>
<proteinExistence type="inferred from homology"/>
<dbReference type="Pfam" id="PF07983">
    <property type="entry name" value="X8"/>
    <property type="match status" value="1"/>
</dbReference>
<dbReference type="GO" id="GO:0005886">
    <property type="term" value="C:plasma membrane"/>
    <property type="evidence" value="ECO:0007669"/>
    <property type="project" value="UniProtKB-SubCell"/>
</dbReference>
<dbReference type="EMBL" id="JBAMMX010000009">
    <property type="protein sequence ID" value="KAK6933177.1"/>
    <property type="molecule type" value="Genomic_DNA"/>
</dbReference>
<evidence type="ECO:0000256" key="1">
    <source>
        <dbReference type="ARBA" id="ARBA00000382"/>
    </source>
</evidence>
<evidence type="ECO:0000256" key="9">
    <source>
        <dbReference type="ARBA" id="ARBA00023157"/>
    </source>
</evidence>
<dbReference type="InterPro" id="IPR000490">
    <property type="entry name" value="Glyco_hydro_17"/>
</dbReference>
<name>A0AAN8VTK4_9MAGN</name>
<sequence>MASTKPLILTTFISTILLHIAAAYPIGVNYGTLANDLAAPSEVANFIKTKTTINKVKIFDVNPDILRAFANTGIAITVTIPNNEIVPLTSGDYAQKWVATHISPFYPQTKIIRIAVGNEIIHWGDQAMISNLVPAMRSVHSALMRAGLKRIQVSTPHSGAVLEYRVNPSEGQFRYENVLADMLAFLKQTKSPFMFNPYSYFGYSKPQNNYCLFKRNAGVKDKISGIVYKNMFDALMDTAYSAMKRLGYTDIDIVVAETGWPSVGEPGQDWVNVQNAITYNKNLIWHVNSGKGTPLMPNRRFETYIFSLFNENLKPGSNAERNFGLFRPDFTPVYDIGIMREQTATPTPKPMPAPAAGGKKWCVPKPNASQAALQANIDYVCSQGVDCKPIQAGGACFMPNDVTSHASYVMNSYYQTNGRHDFNCDFSSTGVLTTSDP</sequence>
<evidence type="ECO:0000313" key="16">
    <source>
        <dbReference type="Proteomes" id="UP001370490"/>
    </source>
</evidence>
<evidence type="ECO:0000256" key="11">
    <source>
        <dbReference type="RuleBase" id="RU004335"/>
    </source>
</evidence>
<keyword evidence="5" id="KW-0336">GPI-anchor</keyword>
<dbReference type="PROSITE" id="PS00587">
    <property type="entry name" value="GLYCOSYL_HYDROL_F17"/>
    <property type="match status" value="1"/>
</dbReference>
<dbReference type="Pfam" id="PF00332">
    <property type="entry name" value="Glyco_hydro_17"/>
    <property type="match status" value="1"/>
</dbReference>
<evidence type="ECO:0000256" key="6">
    <source>
        <dbReference type="ARBA" id="ARBA00022729"/>
    </source>
</evidence>
<dbReference type="GO" id="GO:0005975">
    <property type="term" value="P:carbohydrate metabolic process"/>
    <property type="evidence" value="ECO:0007669"/>
    <property type="project" value="InterPro"/>
</dbReference>
<comment type="subcellular location">
    <subcellularLocation>
        <location evidence="2">Cell membrane</location>
        <topology evidence="2">Lipid-anchor</topology>
        <topology evidence="2">GPI-anchor</topology>
    </subcellularLocation>
</comment>
<dbReference type="SMART" id="SM00768">
    <property type="entry name" value="X8"/>
    <property type="match status" value="1"/>
</dbReference>
<evidence type="ECO:0000256" key="12">
    <source>
        <dbReference type="RuleBase" id="RU004336"/>
    </source>
</evidence>
<feature type="non-terminal residue" evidence="15">
    <location>
        <position position="437"/>
    </location>
</feature>
<dbReference type="Gene3D" id="3.20.20.80">
    <property type="entry name" value="Glycosidases"/>
    <property type="match status" value="1"/>
</dbReference>
<keyword evidence="5" id="KW-0472">Membrane</keyword>
<dbReference type="InterPro" id="IPR017853">
    <property type="entry name" value="GH"/>
</dbReference>
<evidence type="ECO:0000256" key="8">
    <source>
        <dbReference type="ARBA" id="ARBA00022821"/>
    </source>
</evidence>
<keyword evidence="10 12" id="KW-0326">Glycosidase</keyword>
<feature type="domain" description="X8" evidence="14">
    <location>
        <begin position="360"/>
        <end position="437"/>
    </location>
</feature>
<keyword evidence="5" id="KW-0449">Lipoprotein</keyword>
<dbReference type="AlphaFoldDB" id="A0AAN8VTK4"/>